<name>A0A5J4KSJ3_9CHLR</name>
<dbReference type="Proteomes" id="UP000326912">
    <property type="component" value="Unassembled WGS sequence"/>
</dbReference>
<sequence>MVPSVIMNEPALYAQPDDRSQLVMYLQWIWQSYFADCPRVNEISIDYCYPWKGRLGLIRLSLDATMTFIGVNTLLQVQQVPEYVLITTIAHELVHYIHGFGSPLPRLYKHPHANKIVDRELEQRNLGDYLRCCNEWIDKYWYSFYDMQRAAGWAGIQGRLVPPCSRGETSTFPALAKPRRMQVTPLTSLSACGIF</sequence>
<protein>
    <submittedName>
        <fullName evidence="1">Uncharacterized protein</fullName>
    </submittedName>
</protein>
<evidence type="ECO:0000313" key="1">
    <source>
        <dbReference type="EMBL" id="GER88176.1"/>
    </source>
</evidence>
<dbReference type="EMBL" id="BKZW01000001">
    <property type="protein sequence ID" value="GER88176.1"/>
    <property type="molecule type" value="Genomic_DNA"/>
</dbReference>
<dbReference type="RefSeq" id="WP_151756105.1">
    <property type="nucleotide sequence ID" value="NZ_BKZW01000001.1"/>
</dbReference>
<dbReference type="AlphaFoldDB" id="A0A5J4KSJ3"/>
<keyword evidence="2" id="KW-1185">Reference proteome</keyword>
<comment type="caution">
    <text evidence="1">The sequence shown here is derived from an EMBL/GenBank/DDBJ whole genome shotgun (WGS) entry which is preliminary data.</text>
</comment>
<organism evidence="1 2">
    <name type="scientific">Dictyobacter vulcani</name>
    <dbReference type="NCBI Taxonomy" id="2607529"/>
    <lineage>
        <taxon>Bacteria</taxon>
        <taxon>Bacillati</taxon>
        <taxon>Chloroflexota</taxon>
        <taxon>Ktedonobacteria</taxon>
        <taxon>Ktedonobacterales</taxon>
        <taxon>Dictyobacteraceae</taxon>
        <taxon>Dictyobacter</taxon>
    </lineage>
</organism>
<accession>A0A5J4KSJ3</accession>
<reference evidence="1 2" key="1">
    <citation type="submission" date="2019-10" db="EMBL/GenBank/DDBJ databases">
        <title>Dictyobacter vulcani sp. nov., within the class Ktedonobacteria, isolated from soil of volcanic Mt. Zao.</title>
        <authorList>
            <person name="Zheng Y."/>
            <person name="Wang C.M."/>
            <person name="Sakai Y."/>
            <person name="Abe K."/>
            <person name="Yokota A."/>
            <person name="Yabe S."/>
        </authorList>
    </citation>
    <scope>NUCLEOTIDE SEQUENCE [LARGE SCALE GENOMIC DNA]</scope>
    <source>
        <strain evidence="1 2">W12</strain>
    </source>
</reference>
<evidence type="ECO:0000313" key="2">
    <source>
        <dbReference type="Proteomes" id="UP000326912"/>
    </source>
</evidence>
<gene>
    <name evidence="1" type="ORF">KDW_23380</name>
</gene>
<proteinExistence type="predicted"/>